<dbReference type="AlphaFoldDB" id="A0A1T4Z7J4"/>
<evidence type="ECO:0008006" key="3">
    <source>
        <dbReference type="Google" id="ProtNLM"/>
    </source>
</evidence>
<gene>
    <name evidence="1" type="ORF">SAMN06295964_3023</name>
</gene>
<proteinExistence type="predicted"/>
<accession>A0A1T4Z7J4</accession>
<sequence>MVQGVIRAVGESPVAEALSDAQQTVYRPLLEWARRSPLHSGVLGHSVHPVLTDVTLGCWLSASILDAAGGSGARASARLLVASGLAASVPTALAGAADWTELSGAERRIGAVHAAGTDIATCLLFGSLVARMRGNHAAGSKFAIAGNLVMVGAGLLGGHLALTKGTANRTSARGAAPSA</sequence>
<keyword evidence="2" id="KW-1185">Reference proteome</keyword>
<name>A0A1T4Z7J4_9ACTN</name>
<reference evidence="2" key="1">
    <citation type="submission" date="2017-02" db="EMBL/GenBank/DDBJ databases">
        <authorList>
            <person name="Varghese N."/>
            <person name="Submissions S."/>
        </authorList>
    </citation>
    <scope>NUCLEOTIDE SEQUENCE [LARGE SCALE GENOMIC DNA]</scope>
    <source>
        <strain evidence="2">9H-4</strain>
    </source>
</reference>
<evidence type="ECO:0000313" key="2">
    <source>
        <dbReference type="Proteomes" id="UP000191040"/>
    </source>
</evidence>
<organism evidence="1 2">
    <name type="scientific">Aeromicrobium choanae</name>
    <dbReference type="NCBI Taxonomy" id="1736691"/>
    <lineage>
        <taxon>Bacteria</taxon>
        <taxon>Bacillati</taxon>
        <taxon>Actinomycetota</taxon>
        <taxon>Actinomycetes</taxon>
        <taxon>Propionibacteriales</taxon>
        <taxon>Nocardioidaceae</taxon>
        <taxon>Aeromicrobium</taxon>
    </lineage>
</organism>
<dbReference type="STRING" id="1736691.SAMN06295964_3023"/>
<protein>
    <recommendedName>
        <fullName evidence="3">DUF2231 domain-containing protein</fullName>
    </recommendedName>
</protein>
<dbReference type="EMBL" id="LT796768">
    <property type="protein sequence ID" value="SKB09992.1"/>
    <property type="molecule type" value="Genomic_DNA"/>
</dbReference>
<dbReference type="Proteomes" id="UP000191040">
    <property type="component" value="Chromosome I"/>
</dbReference>
<evidence type="ECO:0000313" key="1">
    <source>
        <dbReference type="EMBL" id="SKB09992.1"/>
    </source>
</evidence>